<keyword evidence="5" id="KW-1185">Reference proteome</keyword>
<comment type="function">
    <text evidence="3">Required for mitochondrial cytochrome c oxidase (COX) assembly and respiration.</text>
</comment>
<evidence type="ECO:0000256" key="1">
    <source>
        <dbReference type="ARBA" id="ARBA00007347"/>
    </source>
</evidence>
<evidence type="ECO:0000313" key="5">
    <source>
        <dbReference type="Proteomes" id="UP000093000"/>
    </source>
</evidence>
<name>A0A1C7NHV7_9FUNG</name>
<reference evidence="4 5" key="1">
    <citation type="submission" date="2016-03" db="EMBL/GenBank/DDBJ databases">
        <title>Choanephora cucurbitarum.</title>
        <authorList>
            <person name="Min B."/>
            <person name="Park H."/>
            <person name="Park J.-H."/>
            <person name="Shin H.-D."/>
            <person name="Choi I.-G."/>
        </authorList>
    </citation>
    <scope>NUCLEOTIDE SEQUENCE [LARGE SCALE GENOMIC DNA]</scope>
    <source>
        <strain evidence="4 5">KUS-F28377</strain>
    </source>
</reference>
<dbReference type="Pfam" id="PF08583">
    <property type="entry name" value="Cmc1"/>
    <property type="match status" value="1"/>
</dbReference>
<proteinExistence type="inferred from homology"/>
<dbReference type="EMBL" id="LUGH01000158">
    <property type="protein sequence ID" value="OBZ88349.1"/>
    <property type="molecule type" value="Genomic_DNA"/>
</dbReference>
<organism evidence="4 5">
    <name type="scientific">Choanephora cucurbitarum</name>
    <dbReference type="NCBI Taxonomy" id="101091"/>
    <lineage>
        <taxon>Eukaryota</taxon>
        <taxon>Fungi</taxon>
        <taxon>Fungi incertae sedis</taxon>
        <taxon>Mucoromycota</taxon>
        <taxon>Mucoromycotina</taxon>
        <taxon>Mucoromycetes</taxon>
        <taxon>Mucorales</taxon>
        <taxon>Mucorineae</taxon>
        <taxon>Choanephoraceae</taxon>
        <taxon>Choanephoroideae</taxon>
        <taxon>Choanephora</taxon>
    </lineage>
</organism>
<keyword evidence="3" id="KW-0472">Membrane</keyword>
<dbReference type="OrthoDB" id="6224010at2759"/>
<protein>
    <recommendedName>
        <fullName evidence="3">COX assembly mitochondrial protein</fullName>
    </recommendedName>
</protein>
<dbReference type="Proteomes" id="UP000093000">
    <property type="component" value="Unassembled WGS sequence"/>
</dbReference>
<comment type="similarity">
    <text evidence="1 3">Belongs to the CMC family.</text>
</comment>
<gene>
    <name evidence="4" type="ORF">A0J61_03607</name>
</gene>
<evidence type="ECO:0000313" key="4">
    <source>
        <dbReference type="EMBL" id="OBZ88349.1"/>
    </source>
</evidence>
<keyword evidence="3" id="KW-0496">Mitochondrion</keyword>
<dbReference type="STRING" id="101091.A0A1C7NHV7"/>
<sequence length="102" mass="11861">MGKSQEETMSNPFISKHSELHALTRQEEENCNKELKANALEACQLPIRDFVTCSKEHNVTVMWTCRNKLKTMNNCLKERTTQQELDKLLLAKLAKKRSDMHL</sequence>
<comment type="subcellular location">
    <subcellularLocation>
        <location evidence="3">Mitochondrion inner membrane</location>
    </subcellularLocation>
</comment>
<keyword evidence="2" id="KW-1015">Disulfide bond</keyword>
<dbReference type="InterPro" id="IPR013892">
    <property type="entry name" value="Cyt_c_biogenesis_Cmc1-like"/>
</dbReference>
<keyword evidence="3" id="KW-0143">Chaperone</keyword>
<dbReference type="GO" id="GO:0005743">
    <property type="term" value="C:mitochondrial inner membrane"/>
    <property type="evidence" value="ECO:0007669"/>
    <property type="project" value="UniProtKB-SubCell"/>
</dbReference>
<accession>A0A1C7NHV7</accession>
<dbReference type="AlphaFoldDB" id="A0A1C7NHV7"/>
<evidence type="ECO:0000256" key="2">
    <source>
        <dbReference type="ARBA" id="ARBA00023157"/>
    </source>
</evidence>
<comment type="caution">
    <text evidence="4">The sequence shown here is derived from an EMBL/GenBank/DDBJ whole genome shotgun (WGS) entry which is preliminary data.</text>
</comment>
<dbReference type="InParanoid" id="A0A1C7NHV7"/>
<evidence type="ECO:0000256" key="3">
    <source>
        <dbReference type="RuleBase" id="RU364104"/>
    </source>
</evidence>
<keyword evidence="3" id="KW-0999">Mitochondrion inner membrane</keyword>